<keyword evidence="6" id="KW-0342">GTP-binding</keyword>
<keyword evidence="11" id="KW-1185">Reference proteome</keyword>
<comment type="caution">
    <text evidence="10">The sequence shown here is derived from an EMBL/GenBank/DDBJ whole genome shotgun (WGS) entry which is preliminary data.</text>
</comment>
<dbReference type="Proteomes" id="UP000283254">
    <property type="component" value="Unassembled WGS sequence"/>
</dbReference>
<protein>
    <recommendedName>
        <fullName evidence="1">3'-phosphate/5'-hydroxy nucleic acid ligase</fullName>
        <ecNumber evidence="1">6.5.1.8</ecNumber>
    </recommendedName>
</protein>
<dbReference type="Pfam" id="PF01139">
    <property type="entry name" value="RtcB"/>
    <property type="match status" value="1"/>
</dbReference>
<dbReference type="InterPro" id="IPR036025">
    <property type="entry name" value="RtcB-like_sf"/>
</dbReference>
<dbReference type="GO" id="GO:0003909">
    <property type="term" value="F:DNA ligase activity"/>
    <property type="evidence" value="ECO:0007669"/>
    <property type="project" value="TreeGrafter"/>
</dbReference>
<dbReference type="Gene3D" id="3.90.1860.10">
    <property type="entry name" value="tRNA-splicing ligase RtcB"/>
    <property type="match status" value="1"/>
</dbReference>
<comment type="cofactor">
    <cofactor evidence="9">
        <name>Mn(2+)</name>
        <dbReference type="ChEBI" id="CHEBI:29035"/>
    </cofactor>
    <text evidence="9">Binds 2 manganese ions per subunit.</text>
</comment>
<dbReference type="PANTHER" id="PTHR43749:SF2">
    <property type="entry name" value="RNA-SPLICING LIGASE RTCB"/>
    <property type="match status" value="1"/>
</dbReference>
<dbReference type="SUPFAM" id="SSF103365">
    <property type="entry name" value="Hypothetical protein PH1602"/>
    <property type="match status" value="1"/>
</dbReference>
<evidence type="ECO:0000256" key="7">
    <source>
        <dbReference type="ARBA" id="ARBA00023211"/>
    </source>
</evidence>
<keyword evidence="2" id="KW-0436">Ligase</keyword>
<keyword evidence="3 9" id="KW-0479">Metal-binding</keyword>
<dbReference type="AlphaFoldDB" id="A0A422QQL0"/>
<evidence type="ECO:0000313" key="10">
    <source>
        <dbReference type="EMBL" id="RNF32310.1"/>
    </source>
</evidence>
<dbReference type="InterPro" id="IPR001233">
    <property type="entry name" value="RtcB"/>
</dbReference>
<evidence type="ECO:0000256" key="4">
    <source>
        <dbReference type="ARBA" id="ARBA00022741"/>
    </source>
</evidence>
<evidence type="ECO:0000256" key="1">
    <source>
        <dbReference type="ARBA" id="ARBA00012726"/>
    </source>
</evidence>
<keyword evidence="4" id="KW-0547">Nucleotide-binding</keyword>
<feature type="binding site" evidence="9">
    <location>
        <position position="83"/>
    </location>
    <ligand>
        <name>Mn(2+)</name>
        <dbReference type="ChEBI" id="CHEBI:29035"/>
        <label>1</label>
    </ligand>
</feature>
<keyword evidence="7 9" id="KW-0464">Manganese</keyword>
<dbReference type="EC" id="6.5.1.8" evidence="1"/>
<accession>A0A422QQL0</accession>
<dbReference type="GO" id="GO:0030145">
    <property type="term" value="F:manganese ion binding"/>
    <property type="evidence" value="ECO:0007669"/>
    <property type="project" value="TreeGrafter"/>
</dbReference>
<dbReference type="InterPro" id="IPR052915">
    <property type="entry name" value="RtcB-like"/>
</dbReference>
<evidence type="ECO:0000313" key="11">
    <source>
        <dbReference type="Proteomes" id="UP000283254"/>
    </source>
</evidence>
<organism evidence="10 11">
    <name type="scientific">Massilia aurea</name>
    <dbReference type="NCBI Taxonomy" id="373040"/>
    <lineage>
        <taxon>Bacteria</taxon>
        <taxon>Pseudomonadati</taxon>
        <taxon>Pseudomonadota</taxon>
        <taxon>Betaproteobacteria</taxon>
        <taxon>Burkholderiales</taxon>
        <taxon>Oxalobacteraceae</taxon>
        <taxon>Telluria group</taxon>
        <taxon>Massilia</taxon>
    </lineage>
</organism>
<keyword evidence="5" id="KW-0692">RNA repair</keyword>
<dbReference type="GO" id="GO:0006281">
    <property type="term" value="P:DNA repair"/>
    <property type="evidence" value="ECO:0007669"/>
    <property type="project" value="TreeGrafter"/>
</dbReference>
<sequence>MRRMEQNDYDVLGGTDQLRPIKMWTRGVPVEPEAKEQLSKLAQLPFVFHHVAVMPDVHVGKGSTIGSVIPTLGAVIPAAVGVDIGCGMMAAKTTLRAEDLPDNLCRAGSYAGLVTAVRKAVERKADFGS</sequence>
<dbReference type="GO" id="GO:0005525">
    <property type="term" value="F:GTP binding"/>
    <property type="evidence" value="ECO:0007669"/>
    <property type="project" value="UniProtKB-KW"/>
</dbReference>
<dbReference type="GO" id="GO:0042245">
    <property type="term" value="P:RNA repair"/>
    <property type="evidence" value="ECO:0007669"/>
    <property type="project" value="UniProtKB-KW"/>
</dbReference>
<evidence type="ECO:0000256" key="6">
    <source>
        <dbReference type="ARBA" id="ARBA00023134"/>
    </source>
</evidence>
<evidence type="ECO:0000256" key="8">
    <source>
        <dbReference type="ARBA" id="ARBA00047746"/>
    </source>
</evidence>
<evidence type="ECO:0000256" key="3">
    <source>
        <dbReference type="ARBA" id="ARBA00022723"/>
    </source>
</evidence>
<dbReference type="PANTHER" id="PTHR43749">
    <property type="entry name" value="RNA-SPLICING LIGASE RTCB"/>
    <property type="match status" value="1"/>
</dbReference>
<evidence type="ECO:0000256" key="2">
    <source>
        <dbReference type="ARBA" id="ARBA00022598"/>
    </source>
</evidence>
<dbReference type="GO" id="GO:0170057">
    <property type="term" value="F:RNA ligase (GTP) activity"/>
    <property type="evidence" value="ECO:0007669"/>
    <property type="project" value="UniProtKB-EC"/>
</dbReference>
<gene>
    <name evidence="10" type="ORF">NM04_02515</name>
</gene>
<dbReference type="EMBL" id="JSAB01000020">
    <property type="protein sequence ID" value="RNF32310.1"/>
    <property type="molecule type" value="Genomic_DNA"/>
</dbReference>
<reference evidence="10" key="1">
    <citation type="submission" date="2014-10" db="EMBL/GenBank/DDBJ databases">
        <title>Massilia sp. genome.</title>
        <authorList>
            <person name="Xu B."/>
            <person name="Dai L."/>
            <person name="Huang Z."/>
        </authorList>
    </citation>
    <scope>NUCLEOTIDE SEQUENCE [LARGE SCALE GENOMIC DNA]</scope>
    <source>
        <strain evidence="10">CFS-1</strain>
    </source>
</reference>
<comment type="catalytic activity">
    <reaction evidence="8">
        <text>a 3'-end 3'-phospho-ribonucleotide-RNA + a 5'-end dephospho-ribonucleoside-RNA + GTP = a ribonucleotidyl-ribonucleotide-RNA + GMP + diphosphate</text>
        <dbReference type="Rhea" id="RHEA:68076"/>
        <dbReference type="Rhea" id="RHEA-COMP:10463"/>
        <dbReference type="Rhea" id="RHEA-COMP:13936"/>
        <dbReference type="Rhea" id="RHEA-COMP:17355"/>
        <dbReference type="ChEBI" id="CHEBI:33019"/>
        <dbReference type="ChEBI" id="CHEBI:37565"/>
        <dbReference type="ChEBI" id="CHEBI:58115"/>
        <dbReference type="ChEBI" id="CHEBI:83062"/>
        <dbReference type="ChEBI" id="CHEBI:138284"/>
        <dbReference type="ChEBI" id="CHEBI:173118"/>
        <dbReference type="EC" id="6.5.1.8"/>
    </reaction>
</comment>
<proteinExistence type="predicted"/>
<name>A0A422QQL0_9BURK</name>
<evidence type="ECO:0000256" key="5">
    <source>
        <dbReference type="ARBA" id="ARBA00022800"/>
    </source>
</evidence>
<evidence type="ECO:0000256" key="9">
    <source>
        <dbReference type="PIRSR" id="PIRSR601233-3"/>
    </source>
</evidence>
<dbReference type="GO" id="GO:0006396">
    <property type="term" value="P:RNA processing"/>
    <property type="evidence" value="ECO:0007669"/>
    <property type="project" value="InterPro"/>
</dbReference>